<organism evidence="2 3">
    <name type="scientific">Phaeobacter gallaeciensis</name>
    <dbReference type="NCBI Taxonomy" id="60890"/>
    <lineage>
        <taxon>Bacteria</taxon>
        <taxon>Pseudomonadati</taxon>
        <taxon>Pseudomonadota</taxon>
        <taxon>Alphaproteobacteria</taxon>
        <taxon>Rhodobacterales</taxon>
        <taxon>Roseobacteraceae</taxon>
        <taxon>Phaeobacter</taxon>
    </lineage>
</organism>
<reference evidence="2 3" key="1">
    <citation type="submission" date="2018-07" db="EMBL/GenBank/DDBJ databases">
        <title>Modular assembly of carbohydrate-degrading microbial communities in the ocean.</title>
        <authorList>
            <person name="Enke T.N."/>
            <person name="Datta M.S."/>
            <person name="Schwartzman J.A."/>
            <person name="Cermak N."/>
            <person name="Schmitz D.A."/>
            <person name="Barrere J."/>
            <person name="Cordero O.X."/>
        </authorList>
    </citation>
    <scope>NUCLEOTIDE SEQUENCE [LARGE SCALE GENOMIC DNA]</scope>
    <source>
        <strain evidence="2 3">C3M10</strain>
    </source>
</reference>
<dbReference type="Pfam" id="PF07045">
    <property type="entry name" value="DUF1330"/>
    <property type="match status" value="1"/>
</dbReference>
<sequence length="109" mass="12197">MSNPKPVFLEASSFMPEVHGSLDLYGMAVHPVLEKRGGSSIVVGETAQIMDHFEGTWKDDPRFALFGVPPMEALPGFRYSDEYHAVKHLRTDVILPNFTFAVEAFDPEE</sequence>
<dbReference type="InterPro" id="IPR011008">
    <property type="entry name" value="Dimeric_a/b-barrel"/>
</dbReference>
<dbReference type="RefSeq" id="WP_113823447.1">
    <property type="nucleotide sequence ID" value="NZ_QOCE01000029.1"/>
</dbReference>
<accession>A0A366WYV9</accession>
<proteinExistence type="predicted"/>
<protein>
    <submittedName>
        <fullName evidence="2">DUF1330 domain-containing protein</fullName>
    </submittedName>
</protein>
<evidence type="ECO:0000313" key="2">
    <source>
        <dbReference type="EMBL" id="RBW55575.1"/>
    </source>
</evidence>
<gene>
    <name evidence="2" type="ORF">DS909_10750</name>
</gene>
<dbReference type="SUPFAM" id="SSF54909">
    <property type="entry name" value="Dimeric alpha+beta barrel"/>
    <property type="match status" value="1"/>
</dbReference>
<dbReference type="AlphaFoldDB" id="A0A366WYV9"/>
<evidence type="ECO:0000259" key="1">
    <source>
        <dbReference type="Pfam" id="PF07045"/>
    </source>
</evidence>
<name>A0A366WYV9_9RHOB</name>
<evidence type="ECO:0000313" key="3">
    <source>
        <dbReference type="Proteomes" id="UP000252706"/>
    </source>
</evidence>
<dbReference type="EMBL" id="QOCE01000029">
    <property type="protein sequence ID" value="RBW55575.1"/>
    <property type="molecule type" value="Genomic_DNA"/>
</dbReference>
<dbReference type="OrthoDB" id="9806380at2"/>
<dbReference type="Proteomes" id="UP000252706">
    <property type="component" value="Unassembled WGS sequence"/>
</dbReference>
<dbReference type="InterPro" id="IPR010753">
    <property type="entry name" value="DUF1330"/>
</dbReference>
<dbReference type="Gene3D" id="3.30.70.100">
    <property type="match status" value="1"/>
</dbReference>
<feature type="domain" description="DUF1330" evidence="1">
    <location>
        <begin position="24"/>
        <end position="93"/>
    </location>
</feature>
<comment type="caution">
    <text evidence="2">The sequence shown here is derived from an EMBL/GenBank/DDBJ whole genome shotgun (WGS) entry which is preliminary data.</text>
</comment>